<keyword evidence="2" id="KW-1185">Reference proteome</keyword>
<gene>
    <name evidence="1" type="ORF">SNAT2548_LOCUS2587</name>
</gene>
<reference evidence="1" key="1">
    <citation type="submission" date="2021-02" db="EMBL/GenBank/DDBJ databases">
        <authorList>
            <person name="Dougan E. K."/>
            <person name="Rhodes N."/>
            <person name="Thang M."/>
            <person name="Chan C."/>
        </authorList>
    </citation>
    <scope>NUCLEOTIDE SEQUENCE</scope>
</reference>
<sequence>MCLLLLPNGRRERGALTKALNTVWSSDAPLVSWDPLCGLWSLPRRGPLFEKQRSAWRCHRVANRPPDPAADEDRPAVRRRVAREGAVPVDYLASHNLDACQVARTAWAQCLARATSTAYTLNTAASWQPVLMLPKAVLCTPARGHWAQAAQATKRRCQRWLNGERGKLWDEVDVLRRPGSSSAPSLEARQARCCLLAAEGELSRACATLVDPPPLPPSAEVFEKLRAKHPVSALPDLAQLGLARPAAVPEFESQAVVRAVRSFNRASAPGPSGLRPDHLREALQQTAHADEVATHLALLSHALVKGAVNTCRLYSQASHLRFGERVMPSTTGVQQGDPLGPLLFALALQPALRAAAAHPVDLCFSYLDDVVIAGSARRNTLRTRSGILSLRLGARGCISSPAKVSSSSTLLRRHMLTCCCSPPAYPWWSPTPLSFWELPLAPTHSASTTVRKLWRKLLLKTGRALPSFCYEMPPHFDVHGFYQGATTFCGRGAEPQHNNSYSVVELERSAFRMAAAWGENGCALARDEEQVQELHEPMQELKSAFCVVGDISKAHRRYKHQASEHGLMACQAEEERELARDEGQSMVYVNKVGTFGLSPASYWRVGSAWYLMGEGYPLELLLYADDLEVVGLGAKGRQGIPMCYLLLATRGGFRVEWLGMETDYVGDKLGLSKRRADWLVEWLRGKVAASKVSATEMSRDWVLQQPREIGNDWHSPALLLCVIV</sequence>
<organism evidence="1 2">
    <name type="scientific">Symbiodinium natans</name>
    <dbReference type="NCBI Taxonomy" id="878477"/>
    <lineage>
        <taxon>Eukaryota</taxon>
        <taxon>Sar</taxon>
        <taxon>Alveolata</taxon>
        <taxon>Dinophyceae</taxon>
        <taxon>Suessiales</taxon>
        <taxon>Symbiodiniaceae</taxon>
        <taxon>Symbiodinium</taxon>
    </lineage>
</organism>
<dbReference type="Proteomes" id="UP000604046">
    <property type="component" value="Unassembled WGS sequence"/>
</dbReference>
<proteinExistence type="predicted"/>
<evidence type="ECO:0000313" key="1">
    <source>
        <dbReference type="EMBL" id="CAE6971403.1"/>
    </source>
</evidence>
<protein>
    <recommendedName>
        <fullName evidence="3">Reverse transcriptase domain-containing protein</fullName>
    </recommendedName>
</protein>
<comment type="caution">
    <text evidence="1">The sequence shown here is derived from an EMBL/GenBank/DDBJ whole genome shotgun (WGS) entry which is preliminary data.</text>
</comment>
<evidence type="ECO:0008006" key="3">
    <source>
        <dbReference type="Google" id="ProtNLM"/>
    </source>
</evidence>
<dbReference type="EMBL" id="CAJNDS010000155">
    <property type="protein sequence ID" value="CAE6971403.1"/>
    <property type="molecule type" value="Genomic_DNA"/>
</dbReference>
<name>A0A812I381_9DINO</name>
<accession>A0A812I381</accession>
<evidence type="ECO:0000313" key="2">
    <source>
        <dbReference type="Proteomes" id="UP000604046"/>
    </source>
</evidence>
<dbReference type="AlphaFoldDB" id="A0A812I381"/>